<evidence type="ECO:0000256" key="1">
    <source>
        <dbReference type="ARBA" id="ARBA00004496"/>
    </source>
</evidence>
<sequence length="394" mass="44127">MSDRIIIKAGREKSLRRRHPWIFSGAIAKVQGKPNLGATVDVYTESGEWLAVAAYSPHSQIRARVWSFTPGRHINREFFADRIIAAQRLREAEVCPHTNAYRVVAGESDGLPGITIDRYDNILVCQLLSAGAAYWEETIYDVLEELFPGSFIYERSDVDVRSKEGLKKVQGPRRGTMHVEPVTIHENGVQLTVDVMTGHKTGYYLDQRDARHKIQQYAKGKTVLNCFSYTGGFGIYAALAGAHRVVNVDISESALDLARHNESLNPIRPGVIEYLQADVFEQLRTFVEEGETFDVIVLDPPKFVDSKASLNRACRGYKDINRLAASLLNPDGILMTFSCSGLLSSELFQKVVADGCLDAKVDLKIIDRTQQAPDHPVHVHYPEGWYLKGLVLKR</sequence>
<dbReference type="OrthoDB" id="9805492at2"/>
<dbReference type="Gene3D" id="3.40.50.150">
    <property type="entry name" value="Vaccinia Virus protein VP39"/>
    <property type="match status" value="1"/>
</dbReference>
<dbReference type="GO" id="GO:0032259">
    <property type="term" value="P:methylation"/>
    <property type="evidence" value="ECO:0007669"/>
    <property type="project" value="UniProtKB-KW"/>
</dbReference>
<keyword evidence="3" id="KW-0698">rRNA processing</keyword>
<evidence type="ECO:0000256" key="8">
    <source>
        <dbReference type="ARBA" id="ARBA00038091"/>
    </source>
</evidence>
<accession>A0A432WRR9</accession>
<evidence type="ECO:0000256" key="7">
    <source>
        <dbReference type="ARBA" id="ARBA00022884"/>
    </source>
</evidence>
<keyword evidence="2" id="KW-0963">Cytoplasm</keyword>
<dbReference type="Pfam" id="PF10672">
    <property type="entry name" value="Methyltrans_SAM"/>
    <property type="match status" value="1"/>
</dbReference>
<dbReference type="InterPro" id="IPR015947">
    <property type="entry name" value="PUA-like_sf"/>
</dbReference>
<comment type="caution">
    <text evidence="10">The sequence shown here is derived from an EMBL/GenBank/DDBJ whole genome shotgun (WGS) entry which is preliminary data.</text>
</comment>
<dbReference type="Gene3D" id="2.30.130.10">
    <property type="entry name" value="PUA domain"/>
    <property type="match status" value="1"/>
</dbReference>
<keyword evidence="11" id="KW-1185">Reference proteome</keyword>
<dbReference type="Pfam" id="PF17785">
    <property type="entry name" value="PUA_3"/>
    <property type="match status" value="1"/>
</dbReference>
<dbReference type="CDD" id="cd02440">
    <property type="entry name" value="AdoMet_MTases"/>
    <property type="match status" value="1"/>
</dbReference>
<gene>
    <name evidence="10" type="ORF">CWE11_00955</name>
</gene>
<dbReference type="GO" id="GO:0005737">
    <property type="term" value="C:cytoplasm"/>
    <property type="evidence" value="ECO:0007669"/>
    <property type="project" value="UniProtKB-SubCell"/>
</dbReference>
<dbReference type="SUPFAM" id="SSF88697">
    <property type="entry name" value="PUA domain-like"/>
    <property type="match status" value="1"/>
</dbReference>
<keyword evidence="5 10" id="KW-0808">Transferase</keyword>
<feature type="domain" description="PUA" evidence="9">
    <location>
        <begin position="3"/>
        <end position="88"/>
    </location>
</feature>
<evidence type="ECO:0000256" key="2">
    <source>
        <dbReference type="ARBA" id="ARBA00022490"/>
    </source>
</evidence>
<dbReference type="InterPro" id="IPR002478">
    <property type="entry name" value="PUA"/>
</dbReference>
<dbReference type="InterPro" id="IPR036974">
    <property type="entry name" value="PUA_sf"/>
</dbReference>
<dbReference type="Gene3D" id="3.30.750.80">
    <property type="entry name" value="RNA methyltransferase domain (HRMD) like"/>
    <property type="match status" value="1"/>
</dbReference>
<evidence type="ECO:0000256" key="3">
    <source>
        <dbReference type="ARBA" id="ARBA00022552"/>
    </source>
</evidence>
<proteinExistence type="inferred from homology"/>
<comment type="similarity">
    <text evidence="8">Belongs to the methyltransferase superfamily. RlmI family.</text>
</comment>
<dbReference type="Proteomes" id="UP000288405">
    <property type="component" value="Unassembled WGS sequence"/>
</dbReference>
<dbReference type="GO" id="GO:0008168">
    <property type="term" value="F:methyltransferase activity"/>
    <property type="evidence" value="ECO:0007669"/>
    <property type="project" value="UniProtKB-KW"/>
</dbReference>
<dbReference type="SUPFAM" id="SSF53335">
    <property type="entry name" value="S-adenosyl-L-methionine-dependent methyltransferases"/>
    <property type="match status" value="1"/>
</dbReference>
<name>A0A432WRR9_9GAMM</name>
<evidence type="ECO:0000256" key="5">
    <source>
        <dbReference type="ARBA" id="ARBA00022679"/>
    </source>
</evidence>
<organism evidence="10 11">
    <name type="scientific">Aliidiomarina sanyensis</name>
    <dbReference type="NCBI Taxonomy" id="1249555"/>
    <lineage>
        <taxon>Bacteria</taxon>
        <taxon>Pseudomonadati</taxon>
        <taxon>Pseudomonadota</taxon>
        <taxon>Gammaproteobacteria</taxon>
        <taxon>Alteromonadales</taxon>
        <taxon>Idiomarinaceae</taxon>
        <taxon>Aliidiomarina</taxon>
    </lineage>
</organism>
<dbReference type="CDD" id="cd21153">
    <property type="entry name" value="PUA_RlmI"/>
    <property type="match status" value="1"/>
</dbReference>
<dbReference type="GO" id="GO:0003723">
    <property type="term" value="F:RNA binding"/>
    <property type="evidence" value="ECO:0007669"/>
    <property type="project" value="UniProtKB-KW"/>
</dbReference>
<dbReference type="CDD" id="cd11572">
    <property type="entry name" value="RlmI_M_like"/>
    <property type="match status" value="1"/>
</dbReference>
<dbReference type="PROSITE" id="PS50890">
    <property type="entry name" value="PUA"/>
    <property type="match status" value="1"/>
</dbReference>
<reference evidence="10 11" key="1">
    <citation type="journal article" date="2011" name="Front. Microbiol.">
        <title>Genomic signatures of strain selection and enhancement in Bacillus atrophaeus var. globigii, a historical biowarfare simulant.</title>
        <authorList>
            <person name="Gibbons H.S."/>
            <person name="Broomall S.M."/>
            <person name="McNew L.A."/>
            <person name="Daligault H."/>
            <person name="Chapman C."/>
            <person name="Bruce D."/>
            <person name="Karavis M."/>
            <person name="Krepps M."/>
            <person name="McGregor P.A."/>
            <person name="Hong C."/>
            <person name="Park K.H."/>
            <person name="Akmal A."/>
            <person name="Feldman A."/>
            <person name="Lin J.S."/>
            <person name="Chang W.E."/>
            <person name="Higgs B.W."/>
            <person name="Demirev P."/>
            <person name="Lindquist J."/>
            <person name="Liem A."/>
            <person name="Fochler E."/>
            <person name="Read T.D."/>
            <person name="Tapia R."/>
            <person name="Johnson S."/>
            <person name="Bishop-Lilly K.A."/>
            <person name="Detter C."/>
            <person name="Han C."/>
            <person name="Sozhamannan S."/>
            <person name="Rosenzweig C.N."/>
            <person name="Skowronski E.W."/>
        </authorList>
    </citation>
    <scope>NUCLEOTIDE SEQUENCE [LARGE SCALE GENOMIC DNA]</scope>
    <source>
        <strain evidence="10 11">GYP-17</strain>
    </source>
</reference>
<evidence type="ECO:0000256" key="6">
    <source>
        <dbReference type="ARBA" id="ARBA00022691"/>
    </source>
</evidence>
<dbReference type="GO" id="GO:0006364">
    <property type="term" value="P:rRNA processing"/>
    <property type="evidence" value="ECO:0007669"/>
    <property type="project" value="UniProtKB-KW"/>
</dbReference>
<evidence type="ECO:0000313" key="10">
    <source>
        <dbReference type="EMBL" id="RUO36419.1"/>
    </source>
</evidence>
<dbReference type="EMBL" id="PIPM01000001">
    <property type="protein sequence ID" value="RUO36419.1"/>
    <property type="molecule type" value="Genomic_DNA"/>
</dbReference>
<dbReference type="InterPro" id="IPR029063">
    <property type="entry name" value="SAM-dependent_MTases_sf"/>
</dbReference>
<evidence type="ECO:0000259" key="9">
    <source>
        <dbReference type="SMART" id="SM00359"/>
    </source>
</evidence>
<dbReference type="InterPro" id="IPR019614">
    <property type="entry name" value="SAM-dep_methyl-trfase"/>
</dbReference>
<dbReference type="InterPro" id="IPR041532">
    <property type="entry name" value="RlmI-like_PUA"/>
</dbReference>
<dbReference type="SMART" id="SM00359">
    <property type="entry name" value="PUA"/>
    <property type="match status" value="1"/>
</dbReference>
<keyword evidence="7" id="KW-0694">RNA-binding</keyword>
<comment type="subcellular location">
    <subcellularLocation>
        <location evidence="1">Cytoplasm</location>
    </subcellularLocation>
</comment>
<evidence type="ECO:0000313" key="11">
    <source>
        <dbReference type="Proteomes" id="UP000288405"/>
    </source>
</evidence>
<dbReference type="PANTHER" id="PTHR42873:SF1">
    <property type="entry name" value="S-ADENOSYLMETHIONINE-DEPENDENT METHYLTRANSFERASE DOMAIN-CONTAINING PROTEIN"/>
    <property type="match status" value="1"/>
</dbReference>
<dbReference type="AlphaFoldDB" id="A0A432WRR9"/>
<keyword evidence="4 10" id="KW-0489">Methyltransferase</keyword>
<dbReference type="RefSeq" id="WP_126775731.1">
    <property type="nucleotide sequence ID" value="NZ_PIPM01000001.1"/>
</dbReference>
<dbReference type="PANTHER" id="PTHR42873">
    <property type="entry name" value="RIBOSOMAL RNA LARGE SUBUNIT METHYLTRANSFERASE"/>
    <property type="match status" value="1"/>
</dbReference>
<evidence type="ECO:0000256" key="4">
    <source>
        <dbReference type="ARBA" id="ARBA00022603"/>
    </source>
</evidence>
<keyword evidence="6" id="KW-0949">S-adenosyl-L-methionine</keyword>
<protein>
    <submittedName>
        <fullName evidence="10">23S rRNA (Cytosine(1962)-C(5))-methyltransferase RlmI</fullName>
    </submittedName>
</protein>